<dbReference type="PANTHER" id="PTHR26312">
    <property type="entry name" value="TETRATRICOPEPTIDE REPEAT PROTEIN 5"/>
    <property type="match status" value="1"/>
</dbReference>
<dbReference type="Gene3D" id="1.25.40.10">
    <property type="entry name" value="Tetratricopeptide repeat domain"/>
    <property type="match status" value="1"/>
</dbReference>
<keyword evidence="3" id="KW-1185">Reference proteome</keyword>
<comment type="caution">
    <text evidence="2">The sequence shown here is derived from an EMBL/GenBank/DDBJ whole genome shotgun (WGS) entry which is preliminary data.</text>
</comment>
<dbReference type="Proteomes" id="UP001054889">
    <property type="component" value="Unassembled WGS sequence"/>
</dbReference>
<evidence type="ECO:0000313" key="2">
    <source>
        <dbReference type="EMBL" id="GJN07706.1"/>
    </source>
</evidence>
<organism evidence="2 3">
    <name type="scientific">Eleusine coracana subsp. coracana</name>
    <dbReference type="NCBI Taxonomy" id="191504"/>
    <lineage>
        <taxon>Eukaryota</taxon>
        <taxon>Viridiplantae</taxon>
        <taxon>Streptophyta</taxon>
        <taxon>Embryophyta</taxon>
        <taxon>Tracheophyta</taxon>
        <taxon>Spermatophyta</taxon>
        <taxon>Magnoliopsida</taxon>
        <taxon>Liliopsida</taxon>
        <taxon>Poales</taxon>
        <taxon>Poaceae</taxon>
        <taxon>PACMAD clade</taxon>
        <taxon>Chloridoideae</taxon>
        <taxon>Cynodonteae</taxon>
        <taxon>Eleusininae</taxon>
        <taxon>Eleusine</taxon>
    </lineage>
</organism>
<reference evidence="2" key="1">
    <citation type="journal article" date="2018" name="DNA Res.">
        <title>Multiple hybrid de novo genome assembly of finger millet, an orphan allotetraploid crop.</title>
        <authorList>
            <person name="Hatakeyama M."/>
            <person name="Aluri S."/>
            <person name="Balachadran M.T."/>
            <person name="Sivarajan S.R."/>
            <person name="Patrignani A."/>
            <person name="Gruter S."/>
            <person name="Poveda L."/>
            <person name="Shimizu-Inatsugi R."/>
            <person name="Baeten J."/>
            <person name="Francoijs K.J."/>
            <person name="Nataraja K.N."/>
            <person name="Reddy Y.A.N."/>
            <person name="Phadnis S."/>
            <person name="Ravikumar R.L."/>
            <person name="Schlapbach R."/>
            <person name="Sreeman S.M."/>
            <person name="Shimizu K.K."/>
        </authorList>
    </citation>
    <scope>NUCLEOTIDE SEQUENCE</scope>
</reference>
<dbReference type="SUPFAM" id="SSF48452">
    <property type="entry name" value="TPR-like"/>
    <property type="match status" value="1"/>
</dbReference>
<feature type="region of interest" description="Disordered" evidence="1">
    <location>
        <begin position="376"/>
        <end position="399"/>
    </location>
</feature>
<reference evidence="2" key="2">
    <citation type="submission" date="2021-12" db="EMBL/GenBank/DDBJ databases">
        <title>Resequencing data analysis of finger millet.</title>
        <authorList>
            <person name="Hatakeyama M."/>
            <person name="Aluri S."/>
            <person name="Balachadran M.T."/>
            <person name="Sivarajan S.R."/>
            <person name="Poveda L."/>
            <person name="Shimizu-Inatsugi R."/>
            <person name="Schlapbach R."/>
            <person name="Sreeman S.M."/>
            <person name="Shimizu K.K."/>
        </authorList>
    </citation>
    <scope>NUCLEOTIDE SEQUENCE</scope>
</reference>
<dbReference type="InterPro" id="IPR011990">
    <property type="entry name" value="TPR-like_helical_dom_sf"/>
</dbReference>
<gene>
    <name evidence="2" type="primary">ga25560</name>
    <name evidence="2" type="ORF">PR202_ga25560</name>
</gene>
<proteinExistence type="predicted"/>
<sequence length="474" mass="52111">MNFIRVLSLINSGCFSGSEDQLLLVEESIKHAKEAVMLDITDGNSWYNLGNAYLTSFFVGGAWDHTKLHHSLKAYQNAADKYLENYERALQGFEAAALNDPGLDADIEVQKIISLLDKLENAMKVKALLREAVIITLIDACLTITMEDTLDVIARKLNLDMGSLVLRHALEGRFLLFLEDAACAIGLLALASEPGACTATELLEMANNPLPHTLSVEASIDDIPNTVILASTEPMSPNSFRDVCKLQWYLLACFTAGTYEDFLQSSAHRDPELTPCMDDLGACSNTLVDTLNSAAADSLLQSVTPFSWQPAEDVVPSELASNISGVTGLVDQGWHGIVYLRRNRKLKLPTPTPTPFSPTTSFLQHITKEVQEVLPAPKPQRRRCQTTSSTQAPRRSHREAKLPQEFVQRAAATVCCTLGFTEDNQRLPAEALDKYTKFFSKPLSKDHVVALARLISKEVPSDEHFLAGSSMVCT</sequence>
<evidence type="ECO:0000313" key="3">
    <source>
        <dbReference type="Proteomes" id="UP001054889"/>
    </source>
</evidence>
<name>A0AAV5DBN4_ELECO</name>
<protein>
    <submittedName>
        <fullName evidence="2">Uncharacterized protein</fullName>
    </submittedName>
</protein>
<dbReference type="AlphaFoldDB" id="A0AAV5DBN4"/>
<dbReference type="PANTHER" id="PTHR26312:SF194">
    <property type="entry name" value="OS01G0506200 PROTEIN"/>
    <property type="match status" value="1"/>
</dbReference>
<evidence type="ECO:0000256" key="1">
    <source>
        <dbReference type="SAM" id="MobiDB-lite"/>
    </source>
</evidence>
<accession>A0AAV5DBN4</accession>
<dbReference type="EMBL" id="BQKI01000014">
    <property type="protein sequence ID" value="GJN07706.1"/>
    <property type="molecule type" value="Genomic_DNA"/>
</dbReference>